<proteinExistence type="predicted"/>
<feature type="compositionally biased region" description="Polar residues" evidence="1">
    <location>
        <begin position="204"/>
        <end position="220"/>
    </location>
</feature>
<reference evidence="2" key="1">
    <citation type="submission" date="2021-03" db="EMBL/GenBank/DDBJ databases">
        <title>Draft genome sequence of rust myrtle Austropuccinia psidii MF-1, a brazilian biotype.</title>
        <authorList>
            <person name="Quecine M.C."/>
            <person name="Pachon D.M.R."/>
            <person name="Bonatelli M.L."/>
            <person name="Correr F.H."/>
            <person name="Franceschini L.M."/>
            <person name="Leite T.F."/>
            <person name="Margarido G.R.A."/>
            <person name="Almeida C.A."/>
            <person name="Ferrarezi J.A."/>
            <person name="Labate C.A."/>
        </authorList>
    </citation>
    <scope>NUCLEOTIDE SEQUENCE</scope>
    <source>
        <strain evidence="2">MF-1</strain>
    </source>
</reference>
<evidence type="ECO:0000313" key="3">
    <source>
        <dbReference type="Proteomes" id="UP000765509"/>
    </source>
</evidence>
<sequence>SDNMVRKESIETASTVTSIIPASTVIGTQNNQPEPISSELINLDRGNTLQRAKKLANRASYNPCRSSQTGIRCDYGRSQPGTEGKGAHTATRGLSGHIKSQPQSIEQCPAVQGVPDPCRSVEKLHEFLPDCQKIPGPCQYFPIAQWMASSDGEEKHNTLDTTMEKKHPSTTQASAKNSSSGQQKQFQCEKAATRSKQGQRKGTSHQTLQSRLQDSKNPTACNGKCVSDGPNNDGITKERGGQIKISETISNIF</sequence>
<organism evidence="2 3">
    <name type="scientific">Austropuccinia psidii MF-1</name>
    <dbReference type="NCBI Taxonomy" id="1389203"/>
    <lineage>
        <taxon>Eukaryota</taxon>
        <taxon>Fungi</taxon>
        <taxon>Dikarya</taxon>
        <taxon>Basidiomycota</taxon>
        <taxon>Pucciniomycotina</taxon>
        <taxon>Pucciniomycetes</taxon>
        <taxon>Pucciniales</taxon>
        <taxon>Sphaerophragmiaceae</taxon>
        <taxon>Austropuccinia</taxon>
    </lineage>
</organism>
<evidence type="ECO:0000256" key="1">
    <source>
        <dbReference type="SAM" id="MobiDB-lite"/>
    </source>
</evidence>
<feature type="region of interest" description="Disordered" evidence="1">
    <location>
        <begin position="152"/>
        <end position="240"/>
    </location>
</feature>
<evidence type="ECO:0000313" key="2">
    <source>
        <dbReference type="EMBL" id="MBW0583535.1"/>
    </source>
</evidence>
<name>A0A9Q3Q413_9BASI</name>
<comment type="caution">
    <text evidence="2">The sequence shown here is derived from an EMBL/GenBank/DDBJ whole genome shotgun (WGS) entry which is preliminary data.</text>
</comment>
<feature type="region of interest" description="Disordered" evidence="1">
    <location>
        <begin position="74"/>
        <end position="104"/>
    </location>
</feature>
<dbReference type="Proteomes" id="UP000765509">
    <property type="component" value="Unassembled WGS sequence"/>
</dbReference>
<feature type="compositionally biased region" description="Basic and acidic residues" evidence="1">
    <location>
        <begin position="152"/>
        <end position="167"/>
    </location>
</feature>
<gene>
    <name evidence="2" type="ORF">O181_123250</name>
</gene>
<feature type="non-terminal residue" evidence="2">
    <location>
        <position position="1"/>
    </location>
</feature>
<protein>
    <submittedName>
        <fullName evidence="2">Uncharacterized protein</fullName>
    </submittedName>
</protein>
<keyword evidence="3" id="KW-1185">Reference proteome</keyword>
<feature type="compositionally biased region" description="Polar residues" evidence="1">
    <location>
        <begin position="169"/>
        <end position="186"/>
    </location>
</feature>
<dbReference type="EMBL" id="AVOT02115402">
    <property type="protein sequence ID" value="MBW0583535.1"/>
    <property type="molecule type" value="Genomic_DNA"/>
</dbReference>
<dbReference type="AlphaFoldDB" id="A0A9Q3Q413"/>
<accession>A0A9Q3Q413</accession>